<evidence type="ECO:0000313" key="2">
    <source>
        <dbReference type="EMBL" id="PKU34566.1"/>
    </source>
</evidence>
<dbReference type="Proteomes" id="UP000233556">
    <property type="component" value="Unassembled WGS sequence"/>
</dbReference>
<accession>A0A2I0TL99</accession>
<gene>
    <name evidence="2" type="ORF">llap_15132</name>
</gene>
<reference evidence="3" key="2">
    <citation type="submission" date="2017-12" db="EMBL/GenBank/DDBJ databases">
        <title>Genome sequence of the Bar-tailed Godwit (Limosa lapponica baueri).</title>
        <authorList>
            <person name="Lima N.C.B."/>
            <person name="Parody-Merino A.M."/>
            <person name="Battley P.F."/>
            <person name="Fidler A.E."/>
            <person name="Prosdocimi F."/>
        </authorList>
    </citation>
    <scope>NUCLEOTIDE SEQUENCE [LARGE SCALE GENOMIC DNA]</scope>
</reference>
<reference evidence="3" key="1">
    <citation type="submission" date="2017-11" db="EMBL/GenBank/DDBJ databases">
        <authorList>
            <person name="Lima N.C."/>
            <person name="Parody-Merino A.M."/>
            <person name="Battley P.F."/>
            <person name="Fidler A.E."/>
            <person name="Prosdocimi F."/>
        </authorList>
    </citation>
    <scope>NUCLEOTIDE SEQUENCE [LARGE SCALE GENOMIC DNA]</scope>
</reference>
<feature type="region of interest" description="Disordered" evidence="1">
    <location>
        <begin position="1"/>
        <end position="24"/>
    </location>
</feature>
<organism evidence="2 3">
    <name type="scientific">Limosa lapponica baueri</name>
    <dbReference type="NCBI Taxonomy" id="1758121"/>
    <lineage>
        <taxon>Eukaryota</taxon>
        <taxon>Metazoa</taxon>
        <taxon>Chordata</taxon>
        <taxon>Craniata</taxon>
        <taxon>Vertebrata</taxon>
        <taxon>Euteleostomi</taxon>
        <taxon>Archelosauria</taxon>
        <taxon>Archosauria</taxon>
        <taxon>Dinosauria</taxon>
        <taxon>Saurischia</taxon>
        <taxon>Theropoda</taxon>
        <taxon>Coelurosauria</taxon>
        <taxon>Aves</taxon>
        <taxon>Neognathae</taxon>
        <taxon>Neoaves</taxon>
        <taxon>Charadriiformes</taxon>
        <taxon>Scolopacidae</taxon>
        <taxon>Limosa</taxon>
    </lineage>
</organism>
<dbReference type="OrthoDB" id="5804959at2759"/>
<protein>
    <submittedName>
        <fullName evidence="2">Zinc finger and btb domain-containing protein 49-like</fullName>
    </submittedName>
</protein>
<keyword evidence="3" id="KW-1185">Reference proteome</keyword>
<proteinExistence type="predicted"/>
<name>A0A2I0TL99_LIMLA</name>
<evidence type="ECO:0000256" key="1">
    <source>
        <dbReference type="SAM" id="MobiDB-lite"/>
    </source>
</evidence>
<dbReference type="EMBL" id="KZ508994">
    <property type="protein sequence ID" value="PKU34566.1"/>
    <property type="molecule type" value="Genomic_DNA"/>
</dbReference>
<dbReference type="AlphaFoldDB" id="A0A2I0TL99"/>
<sequence>MVATRSKAAVRKAVGTHTEPPRKHVGVQASGCRECWSLALAMEGSGDNTCVRCEQVNDLLIQVAELKDEVERLRSIGECERD</sequence>
<evidence type="ECO:0000313" key="3">
    <source>
        <dbReference type="Proteomes" id="UP000233556"/>
    </source>
</evidence>